<feature type="transmembrane region" description="Helical" evidence="10">
    <location>
        <begin position="13"/>
        <end position="36"/>
    </location>
</feature>
<comment type="subcellular location">
    <subcellularLocation>
        <location evidence="1">Membrane</location>
        <topology evidence="1">Multi-pass membrane protein</topology>
    </subcellularLocation>
</comment>
<evidence type="ECO:0000259" key="11">
    <source>
        <dbReference type="PROSITE" id="PS50111"/>
    </source>
</evidence>
<keyword evidence="2 10" id="KW-0812">Transmembrane</keyword>
<keyword evidence="5 7" id="KW-0807">Transducer</keyword>
<dbReference type="SMART" id="SM00283">
    <property type="entry name" value="MA"/>
    <property type="match status" value="1"/>
</dbReference>
<evidence type="ECO:0000256" key="5">
    <source>
        <dbReference type="ARBA" id="ARBA00023224"/>
    </source>
</evidence>
<dbReference type="SUPFAM" id="SSF58104">
    <property type="entry name" value="Methyl-accepting chemotaxis protein (MCP) signaling domain"/>
    <property type="match status" value="1"/>
</dbReference>
<keyword evidence="14" id="KW-1185">Reference proteome</keyword>
<evidence type="ECO:0000256" key="1">
    <source>
        <dbReference type="ARBA" id="ARBA00004141"/>
    </source>
</evidence>
<reference evidence="13 14" key="1">
    <citation type="submission" date="2019-08" db="EMBL/GenBank/DDBJ databases">
        <title>Archaea genome.</title>
        <authorList>
            <person name="Kajale S."/>
            <person name="Shouche Y."/>
            <person name="Deshpande N."/>
            <person name="Sharma A."/>
        </authorList>
    </citation>
    <scope>NUCLEOTIDE SEQUENCE [LARGE SCALE GENOMIC DNA]</scope>
    <source>
        <strain evidence="13 14">ESP3B_9</strain>
    </source>
</reference>
<evidence type="ECO:0000256" key="9">
    <source>
        <dbReference type="SAM" id="MobiDB-lite"/>
    </source>
</evidence>
<dbReference type="Pfam" id="PF00015">
    <property type="entry name" value="MCPsignal"/>
    <property type="match status" value="1"/>
</dbReference>
<comment type="caution">
    <text evidence="13">The sequence shown here is derived from an EMBL/GenBank/DDBJ whole genome shotgun (WGS) entry which is preliminary data.</text>
</comment>
<sequence length="677" mass="73980">MTSLKDFHYSLPIALKIGLVFVLLLATVGGMVGIVYSTQSDVETDSTAIETAGEQEMLIERIVRESNSIAAADEGEDTSVERQALRAAIDDYNRNNELLLEGGERNGERVEPAPDAVDQELETVQHEWAVFERHAEDIYEHEPGDPEFDAGLEYLQEHSNEMVATNAALGTALSETSTQQVVTMQRTLLGLFGLVIVVAAGGFVMIRHLVSTPIERLTDAADEIAAERLDATIPTYGDDVENTRDETARLSSAFETMRANITTRIEEIESQRETAQEQKARAEEQKQEAEAARAEADRAKQEAEQLARDLERQAAEFGNVMERAADGDLTARISTDVENESMRSVAVSYNEMIDEFERMIVDLQVFADAVRQASDEVTTGTKETEEGIDEVTRSIQQIAAGADQQSRDLQNVSREMDQVSAAVEEVASQATMVASLSAETASVGRDGRESAATAADEMEEIVELTRDTVETVETLEDRFAEINSIVTLISDIADETNLLALNASIEAAKADTSGDGFAVVAHEIQSLAEETKTSATDAEAIISDVENQVESTVQDVEKTRNQIENGVETVDEVIDTFDEMVERINETNSGVQEINDATDEQAESIQQVASMVDSVASVSEETSAETETVSAAAEEQAAIVEQIRSNTEHLDQQASELTTKMSQFTVGDSTEMKHYTR</sequence>
<dbReference type="GO" id="GO:0016020">
    <property type="term" value="C:membrane"/>
    <property type="evidence" value="ECO:0007669"/>
    <property type="project" value="UniProtKB-SubCell"/>
</dbReference>
<evidence type="ECO:0000256" key="2">
    <source>
        <dbReference type="ARBA" id="ARBA00022692"/>
    </source>
</evidence>
<dbReference type="CDD" id="cd06225">
    <property type="entry name" value="HAMP"/>
    <property type="match status" value="1"/>
</dbReference>
<accession>A0A5D5AIZ9</accession>
<dbReference type="PROSITE" id="PS50111">
    <property type="entry name" value="CHEMOTAXIS_TRANSDUC_2"/>
    <property type="match status" value="1"/>
</dbReference>
<comment type="similarity">
    <text evidence="6">Belongs to the methyl-accepting chemotaxis (MCP) protein family.</text>
</comment>
<evidence type="ECO:0000256" key="3">
    <source>
        <dbReference type="ARBA" id="ARBA00022989"/>
    </source>
</evidence>
<dbReference type="SUPFAM" id="SSF158472">
    <property type="entry name" value="HAMP domain-like"/>
    <property type="match status" value="1"/>
</dbReference>
<dbReference type="PROSITE" id="PS50885">
    <property type="entry name" value="HAMP"/>
    <property type="match status" value="2"/>
</dbReference>
<dbReference type="CDD" id="cd11386">
    <property type="entry name" value="MCP_signal"/>
    <property type="match status" value="1"/>
</dbReference>
<dbReference type="Proteomes" id="UP000324104">
    <property type="component" value="Unassembled WGS sequence"/>
</dbReference>
<dbReference type="Gene3D" id="6.10.340.10">
    <property type="match status" value="1"/>
</dbReference>
<evidence type="ECO:0000256" key="6">
    <source>
        <dbReference type="ARBA" id="ARBA00029447"/>
    </source>
</evidence>
<evidence type="ECO:0000256" key="7">
    <source>
        <dbReference type="PROSITE-ProRule" id="PRU00284"/>
    </source>
</evidence>
<dbReference type="GO" id="GO:0007165">
    <property type="term" value="P:signal transduction"/>
    <property type="evidence" value="ECO:0007669"/>
    <property type="project" value="UniProtKB-KW"/>
</dbReference>
<feature type="domain" description="Methyl-accepting transducer" evidence="11">
    <location>
        <begin position="380"/>
        <end position="616"/>
    </location>
</feature>
<feature type="region of interest" description="Disordered" evidence="9">
    <location>
        <begin position="270"/>
        <end position="302"/>
    </location>
</feature>
<gene>
    <name evidence="13" type="ORF">FYC77_12095</name>
</gene>
<dbReference type="Gene3D" id="1.10.287.950">
    <property type="entry name" value="Methyl-accepting chemotaxis protein"/>
    <property type="match status" value="1"/>
</dbReference>
<dbReference type="SMART" id="SM00304">
    <property type="entry name" value="HAMP"/>
    <property type="match status" value="3"/>
</dbReference>
<dbReference type="AlphaFoldDB" id="A0A5D5AIZ9"/>
<evidence type="ECO:0000256" key="8">
    <source>
        <dbReference type="SAM" id="Coils"/>
    </source>
</evidence>
<feature type="region of interest" description="Disordered" evidence="9">
    <location>
        <begin position="654"/>
        <end position="677"/>
    </location>
</feature>
<dbReference type="PANTHER" id="PTHR32089">
    <property type="entry name" value="METHYL-ACCEPTING CHEMOTAXIS PROTEIN MCPB"/>
    <property type="match status" value="1"/>
</dbReference>
<evidence type="ECO:0000313" key="14">
    <source>
        <dbReference type="Proteomes" id="UP000324104"/>
    </source>
</evidence>
<feature type="domain" description="HAMP" evidence="12">
    <location>
        <begin position="208"/>
        <end position="266"/>
    </location>
</feature>
<keyword evidence="8" id="KW-0175">Coiled coil</keyword>
<dbReference type="Pfam" id="PF13675">
    <property type="entry name" value="PilJ"/>
    <property type="match status" value="1"/>
</dbReference>
<name>A0A5D5AIZ9_9EURY</name>
<feature type="coiled-coil region" evidence="8">
    <location>
        <begin position="402"/>
        <end position="429"/>
    </location>
</feature>
<dbReference type="InterPro" id="IPR029095">
    <property type="entry name" value="NarX-like_N"/>
</dbReference>
<protein>
    <submittedName>
        <fullName evidence="13">HAMP domain-containing protein</fullName>
    </submittedName>
</protein>
<dbReference type="InterPro" id="IPR003660">
    <property type="entry name" value="HAMP_dom"/>
</dbReference>
<evidence type="ECO:0000256" key="4">
    <source>
        <dbReference type="ARBA" id="ARBA00023136"/>
    </source>
</evidence>
<evidence type="ECO:0000259" key="12">
    <source>
        <dbReference type="PROSITE" id="PS50885"/>
    </source>
</evidence>
<dbReference type="Pfam" id="PF00672">
    <property type="entry name" value="HAMP"/>
    <property type="match status" value="1"/>
</dbReference>
<dbReference type="PANTHER" id="PTHR32089:SF112">
    <property type="entry name" value="LYSOZYME-LIKE PROTEIN-RELATED"/>
    <property type="match status" value="1"/>
</dbReference>
<feature type="transmembrane region" description="Helical" evidence="10">
    <location>
        <begin position="188"/>
        <end position="210"/>
    </location>
</feature>
<dbReference type="RefSeq" id="WP_149081746.1">
    <property type="nucleotide sequence ID" value="NZ_VTAW01000014.1"/>
</dbReference>
<evidence type="ECO:0000313" key="13">
    <source>
        <dbReference type="EMBL" id="TYT61759.1"/>
    </source>
</evidence>
<evidence type="ECO:0000256" key="10">
    <source>
        <dbReference type="SAM" id="Phobius"/>
    </source>
</evidence>
<proteinExistence type="inferred from homology"/>
<feature type="domain" description="HAMP" evidence="12">
    <location>
        <begin position="308"/>
        <end position="361"/>
    </location>
</feature>
<dbReference type="InterPro" id="IPR004089">
    <property type="entry name" value="MCPsignal_dom"/>
</dbReference>
<organism evidence="13 14">
    <name type="scientific">Natrialba swarupiae</name>
    <dbReference type="NCBI Taxonomy" id="2448032"/>
    <lineage>
        <taxon>Archaea</taxon>
        <taxon>Methanobacteriati</taxon>
        <taxon>Methanobacteriota</taxon>
        <taxon>Stenosarchaea group</taxon>
        <taxon>Halobacteria</taxon>
        <taxon>Halobacteriales</taxon>
        <taxon>Natrialbaceae</taxon>
        <taxon>Natrialba</taxon>
    </lineage>
</organism>
<keyword evidence="3 10" id="KW-1133">Transmembrane helix</keyword>
<feature type="compositionally biased region" description="Polar residues" evidence="9">
    <location>
        <begin position="654"/>
        <end position="668"/>
    </location>
</feature>
<keyword evidence="4 10" id="KW-0472">Membrane</keyword>
<dbReference type="EMBL" id="VTAW01000014">
    <property type="protein sequence ID" value="TYT61759.1"/>
    <property type="molecule type" value="Genomic_DNA"/>
</dbReference>